<feature type="domain" description="VOC" evidence="1">
    <location>
        <begin position="12"/>
        <end position="136"/>
    </location>
</feature>
<dbReference type="InterPro" id="IPR037523">
    <property type="entry name" value="VOC_core"/>
</dbReference>
<dbReference type="Proteomes" id="UP000075635">
    <property type="component" value="Unassembled WGS sequence"/>
</dbReference>
<comment type="caution">
    <text evidence="2">The sequence shown here is derived from an EMBL/GenBank/DDBJ whole genome shotgun (WGS) entry which is preliminary data.</text>
</comment>
<dbReference type="PANTHER" id="PTHR34109:SF1">
    <property type="entry name" value="VOC DOMAIN-CONTAINING PROTEIN"/>
    <property type="match status" value="1"/>
</dbReference>
<dbReference type="EMBL" id="JEMB01001218">
    <property type="protein sequence ID" value="KYF89517.1"/>
    <property type="molecule type" value="Genomic_DNA"/>
</dbReference>
<accession>A0A150SAV0</accession>
<dbReference type="Pfam" id="PF00903">
    <property type="entry name" value="Glyoxalase"/>
    <property type="match status" value="1"/>
</dbReference>
<dbReference type="InterPro" id="IPR029068">
    <property type="entry name" value="Glyas_Bleomycin-R_OHBP_Dase"/>
</dbReference>
<name>A0A150SAV0_SORCE</name>
<dbReference type="PROSITE" id="PS51819">
    <property type="entry name" value="VOC"/>
    <property type="match status" value="1"/>
</dbReference>
<evidence type="ECO:0000313" key="3">
    <source>
        <dbReference type="Proteomes" id="UP000075635"/>
    </source>
</evidence>
<dbReference type="SUPFAM" id="SSF54593">
    <property type="entry name" value="Glyoxalase/Bleomycin resistance protein/Dihydroxybiphenyl dioxygenase"/>
    <property type="match status" value="1"/>
</dbReference>
<reference evidence="2 3" key="1">
    <citation type="submission" date="2014-02" db="EMBL/GenBank/DDBJ databases">
        <title>The small core and large imbalanced accessory genome model reveals a collaborative survival strategy of Sorangium cellulosum strains in nature.</title>
        <authorList>
            <person name="Han K."/>
            <person name="Peng R."/>
            <person name="Blom J."/>
            <person name="Li Y.-Z."/>
        </authorList>
    </citation>
    <scope>NUCLEOTIDE SEQUENCE [LARGE SCALE GENOMIC DNA]</scope>
    <source>
        <strain evidence="2 3">So0011-07</strain>
    </source>
</reference>
<sequence length="152" mass="16775">MTKSQIPPIPEGQTCFPYLSVRRAAEAIDFYRRAFGAREALRIAMPDGRLGHAELSIGRARFYLSDEHPELGAVSPETLGGTSASVVVYVEDVDALVARAAAAGATVERPPQDLPFGDRMAWLRDPYGHRWAFASRIEDVSPEEMQRRLSST</sequence>
<dbReference type="PANTHER" id="PTHR34109">
    <property type="entry name" value="BNAUNNG04460D PROTEIN-RELATED"/>
    <property type="match status" value="1"/>
</dbReference>
<protein>
    <submittedName>
        <fullName evidence="2">Glyxoylase</fullName>
    </submittedName>
</protein>
<dbReference type="CDD" id="cd07246">
    <property type="entry name" value="VOC_like"/>
    <property type="match status" value="1"/>
</dbReference>
<proteinExistence type="predicted"/>
<dbReference type="AlphaFoldDB" id="A0A150SAV0"/>
<organism evidence="2 3">
    <name type="scientific">Sorangium cellulosum</name>
    <name type="common">Polyangium cellulosum</name>
    <dbReference type="NCBI Taxonomy" id="56"/>
    <lineage>
        <taxon>Bacteria</taxon>
        <taxon>Pseudomonadati</taxon>
        <taxon>Myxococcota</taxon>
        <taxon>Polyangia</taxon>
        <taxon>Polyangiales</taxon>
        <taxon>Polyangiaceae</taxon>
        <taxon>Sorangium</taxon>
    </lineage>
</organism>
<evidence type="ECO:0000259" key="1">
    <source>
        <dbReference type="PROSITE" id="PS51819"/>
    </source>
</evidence>
<dbReference type="InterPro" id="IPR004360">
    <property type="entry name" value="Glyas_Fos-R_dOase_dom"/>
</dbReference>
<evidence type="ECO:0000313" key="2">
    <source>
        <dbReference type="EMBL" id="KYF89517.1"/>
    </source>
</evidence>
<dbReference type="Gene3D" id="3.30.720.120">
    <property type="match status" value="1"/>
</dbReference>
<gene>
    <name evidence="2" type="ORF">BE17_38585</name>
</gene>
<dbReference type="Gene3D" id="3.30.720.110">
    <property type="match status" value="1"/>
</dbReference>